<gene>
    <name evidence="1" type="ORF">FRX31_015914</name>
</gene>
<proteinExistence type="predicted"/>
<sequence length="83" mass="9282">MILAKVFCSYSFVNLGGGKEILLISEFKRYHLLLAAFPYNRLGMGAFRIALESIFSRYVVAGIEPLTDGIYFIAQPCKTSRAL</sequence>
<keyword evidence="2" id="KW-1185">Reference proteome</keyword>
<dbReference type="EMBL" id="JABWDY010018625">
    <property type="protein sequence ID" value="KAF5194498.1"/>
    <property type="molecule type" value="Genomic_DNA"/>
</dbReference>
<dbReference type="AlphaFoldDB" id="A0A7J6WCB7"/>
<dbReference type="Proteomes" id="UP000554482">
    <property type="component" value="Unassembled WGS sequence"/>
</dbReference>
<evidence type="ECO:0000313" key="1">
    <source>
        <dbReference type="EMBL" id="KAF5194498.1"/>
    </source>
</evidence>
<name>A0A7J6WCB7_THATH</name>
<evidence type="ECO:0000313" key="2">
    <source>
        <dbReference type="Proteomes" id="UP000554482"/>
    </source>
</evidence>
<reference evidence="1 2" key="1">
    <citation type="submission" date="2020-06" db="EMBL/GenBank/DDBJ databases">
        <title>Transcriptomic and genomic resources for Thalictrum thalictroides and T. hernandezii: Facilitating candidate gene discovery in an emerging model plant lineage.</title>
        <authorList>
            <person name="Arias T."/>
            <person name="Riano-Pachon D.M."/>
            <person name="Di Stilio V.S."/>
        </authorList>
    </citation>
    <scope>NUCLEOTIDE SEQUENCE [LARGE SCALE GENOMIC DNA]</scope>
    <source>
        <strain evidence="2">cv. WT478/WT964</strain>
        <tissue evidence="1">Leaves</tissue>
    </source>
</reference>
<protein>
    <submittedName>
        <fullName evidence="1">Uncharacterized protein</fullName>
    </submittedName>
</protein>
<comment type="caution">
    <text evidence="1">The sequence shown here is derived from an EMBL/GenBank/DDBJ whole genome shotgun (WGS) entry which is preliminary data.</text>
</comment>
<accession>A0A7J6WCB7</accession>
<organism evidence="1 2">
    <name type="scientific">Thalictrum thalictroides</name>
    <name type="common">Rue-anemone</name>
    <name type="synonym">Anemone thalictroides</name>
    <dbReference type="NCBI Taxonomy" id="46969"/>
    <lineage>
        <taxon>Eukaryota</taxon>
        <taxon>Viridiplantae</taxon>
        <taxon>Streptophyta</taxon>
        <taxon>Embryophyta</taxon>
        <taxon>Tracheophyta</taxon>
        <taxon>Spermatophyta</taxon>
        <taxon>Magnoliopsida</taxon>
        <taxon>Ranunculales</taxon>
        <taxon>Ranunculaceae</taxon>
        <taxon>Thalictroideae</taxon>
        <taxon>Thalictrum</taxon>
    </lineage>
</organism>